<reference evidence="1 2" key="1">
    <citation type="submission" date="2018-03" db="EMBL/GenBank/DDBJ databases">
        <title>Genomes of Pezizomycetes fungi and the evolution of truffles.</title>
        <authorList>
            <person name="Murat C."/>
            <person name="Payen T."/>
            <person name="Noel B."/>
            <person name="Kuo A."/>
            <person name="Martin F.M."/>
        </authorList>
    </citation>
    <scope>NUCLEOTIDE SEQUENCE [LARGE SCALE GENOMIC DNA]</scope>
    <source>
        <strain evidence="1">091103-1</strain>
    </source>
</reference>
<dbReference type="Proteomes" id="UP000246991">
    <property type="component" value="Unassembled WGS sequence"/>
</dbReference>
<evidence type="ECO:0000313" key="1">
    <source>
        <dbReference type="EMBL" id="PWW78684.1"/>
    </source>
</evidence>
<accession>A0A317SWP3</accession>
<keyword evidence="2" id="KW-1185">Reference proteome</keyword>
<evidence type="ECO:0000313" key="2">
    <source>
        <dbReference type="Proteomes" id="UP000246991"/>
    </source>
</evidence>
<proteinExistence type="predicted"/>
<dbReference type="EMBL" id="PYWC01000013">
    <property type="protein sequence ID" value="PWW78684.1"/>
    <property type="molecule type" value="Genomic_DNA"/>
</dbReference>
<organism evidence="1 2">
    <name type="scientific">Tuber magnatum</name>
    <name type="common">white Piedmont truffle</name>
    <dbReference type="NCBI Taxonomy" id="42249"/>
    <lineage>
        <taxon>Eukaryota</taxon>
        <taxon>Fungi</taxon>
        <taxon>Dikarya</taxon>
        <taxon>Ascomycota</taxon>
        <taxon>Pezizomycotina</taxon>
        <taxon>Pezizomycetes</taxon>
        <taxon>Pezizales</taxon>
        <taxon>Tuberaceae</taxon>
        <taxon>Tuber</taxon>
    </lineage>
</organism>
<name>A0A317SWP3_9PEZI</name>
<dbReference type="AlphaFoldDB" id="A0A317SWP3"/>
<gene>
    <name evidence="1" type="ORF">C7212DRAFT_308969</name>
</gene>
<comment type="caution">
    <text evidence="1">The sequence shown here is derived from an EMBL/GenBank/DDBJ whole genome shotgun (WGS) entry which is preliminary data.</text>
</comment>
<sequence length="65" mass="7520">MFFFTNLLALQCLHFPKNLSCYCKNYIICGNYSRKLSLVNPLAYVSLLYRKLLPLSFLLPVIACI</sequence>
<protein>
    <submittedName>
        <fullName evidence="1">Uncharacterized protein</fullName>
    </submittedName>
</protein>